<evidence type="ECO:0000259" key="9">
    <source>
        <dbReference type="PROSITE" id="PS50110"/>
    </source>
</evidence>
<dbReference type="CDD" id="cd00383">
    <property type="entry name" value="trans_reg_C"/>
    <property type="match status" value="1"/>
</dbReference>
<comment type="subcellular location">
    <subcellularLocation>
        <location evidence="1">Cytoplasm</location>
    </subcellularLocation>
</comment>
<dbReference type="PANTHER" id="PTHR48111:SF40">
    <property type="entry name" value="PHOSPHATE REGULON TRANSCRIPTIONAL REGULATORY PROTEIN PHOB"/>
    <property type="match status" value="1"/>
</dbReference>
<dbReference type="PROSITE" id="PS50110">
    <property type="entry name" value="RESPONSE_REGULATORY"/>
    <property type="match status" value="1"/>
</dbReference>
<evidence type="ECO:0000259" key="10">
    <source>
        <dbReference type="PROSITE" id="PS51755"/>
    </source>
</evidence>
<dbReference type="InterPro" id="IPR036388">
    <property type="entry name" value="WH-like_DNA-bd_sf"/>
</dbReference>
<dbReference type="Proteomes" id="UP001589854">
    <property type="component" value="Unassembled WGS sequence"/>
</dbReference>
<dbReference type="PROSITE" id="PS51755">
    <property type="entry name" value="OMPR_PHOB"/>
    <property type="match status" value="1"/>
</dbReference>
<feature type="modified residue" description="4-aspartylphosphate" evidence="7">
    <location>
        <position position="52"/>
    </location>
</feature>
<evidence type="ECO:0000256" key="2">
    <source>
        <dbReference type="ARBA" id="ARBA00022553"/>
    </source>
</evidence>
<evidence type="ECO:0000313" key="11">
    <source>
        <dbReference type="EMBL" id="MFC0274849.1"/>
    </source>
</evidence>
<sequence length="233" mass="27102">MKRKILIVDDEWNMRNLLSIYLSKDYDVVEAKDGEEAIRFVKTTELDLIILDIMMPYMNGWDVCVEVRKIKSTPILMLTARNELKDKVHGLEIGADDYLIKPFEPEELLARVKAIIRRTDLNTDIKDEVLSFGSDILVIDSYSRKVFIEGKIVDLTPKEFVLLHTLASNPKRVFTREILLEILWGLNGSRDTRTVDTHIKNIRVKIKEKELNYVPIETVWGVGYKFNYPEESL</sequence>
<feature type="domain" description="Response regulatory" evidence="9">
    <location>
        <begin position="4"/>
        <end position="116"/>
    </location>
</feature>
<keyword evidence="2 7" id="KW-0597">Phosphoprotein</keyword>
<feature type="DNA-binding region" description="OmpR/PhoB-type" evidence="8">
    <location>
        <begin position="127"/>
        <end position="228"/>
    </location>
</feature>
<feature type="domain" description="OmpR/PhoB-type" evidence="10">
    <location>
        <begin position="127"/>
        <end position="228"/>
    </location>
</feature>
<dbReference type="SMART" id="SM00862">
    <property type="entry name" value="Trans_reg_C"/>
    <property type="match status" value="1"/>
</dbReference>
<dbReference type="InterPro" id="IPR016032">
    <property type="entry name" value="Sig_transdc_resp-reg_C-effctor"/>
</dbReference>
<dbReference type="InterPro" id="IPR001867">
    <property type="entry name" value="OmpR/PhoB-type_DNA-bd"/>
</dbReference>
<dbReference type="EMBL" id="JBHLVO010000049">
    <property type="protein sequence ID" value="MFC0274849.1"/>
    <property type="molecule type" value="Genomic_DNA"/>
</dbReference>
<evidence type="ECO:0000256" key="3">
    <source>
        <dbReference type="ARBA" id="ARBA00023012"/>
    </source>
</evidence>
<dbReference type="RefSeq" id="WP_378939503.1">
    <property type="nucleotide sequence ID" value="NZ_JBHLVO010000049.1"/>
</dbReference>
<evidence type="ECO:0000256" key="7">
    <source>
        <dbReference type="PROSITE-ProRule" id="PRU00169"/>
    </source>
</evidence>
<evidence type="ECO:0000256" key="6">
    <source>
        <dbReference type="ARBA" id="ARBA00023163"/>
    </source>
</evidence>
<keyword evidence="6" id="KW-0804">Transcription</keyword>
<dbReference type="Gene3D" id="1.10.10.10">
    <property type="entry name" value="Winged helix-like DNA-binding domain superfamily/Winged helix DNA-binding domain"/>
    <property type="match status" value="1"/>
</dbReference>
<evidence type="ECO:0000256" key="4">
    <source>
        <dbReference type="ARBA" id="ARBA00023015"/>
    </source>
</evidence>
<keyword evidence="12" id="KW-1185">Reference proteome</keyword>
<comment type="caution">
    <text evidence="11">The sequence shown here is derived from an EMBL/GenBank/DDBJ whole genome shotgun (WGS) entry which is preliminary data.</text>
</comment>
<organism evidence="11 12">
    <name type="scientific">Metabacillus herbersteinensis</name>
    <dbReference type="NCBI Taxonomy" id="283816"/>
    <lineage>
        <taxon>Bacteria</taxon>
        <taxon>Bacillati</taxon>
        <taxon>Bacillota</taxon>
        <taxon>Bacilli</taxon>
        <taxon>Bacillales</taxon>
        <taxon>Bacillaceae</taxon>
        <taxon>Metabacillus</taxon>
    </lineage>
</organism>
<dbReference type="InterPro" id="IPR001789">
    <property type="entry name" value="Sig_transdc_resp-reg_receiver"/>
</dbReference>
<dbReference type="InterPro" id="IPR039420">
    <property type="entry name" value="WalR-like"/>
</dbReference>
<evidence type="ECO:0000313" key="12">
    <source>
        <dbReference type="Proteomes" id="UP001589854"/>
    </source>
</evidence>
<evidence type="ECO:0000256" key="1">
    <source>
        <dbReference type="ARBA" id="ARBA00004496"/>
    </source>
</evidence>
<accession>A0ABV6GME1</accession>
<keyword evidence="4" id="KW-0805">Transcription regulation</keyword>
<dbReference type="Gene3D" id="3.40.50.2300">
    <property type="match status" value="1"/>
</dbReference>
<dbReference type="SMART" id="SM00448">
    <property type="entry name" value="REC"/>
    <property type="match status" value="1"/>
</dbReference>
<dbReference type="Gene3D" id="6.10.250.690">
    <property type="match status" value="1"/>
</dbReference>
<reference evidence="11 12" key="1">
    <citation type="submission" date="2024-09" db="EMBL/GenBank/DDBJ databases">
        <authorList>
            <person name="Sun Q."/>
            <person name="Mori K."/>
        </authorList>
    </citation>
    <scope>NUCLEOTIDE SEQUENCE [LARGE SCALE GENOMIC DNA]</scope>
    <source>
        <strain evidence="11 12">CCM 7228</strain>
    </source>
</reference>
<gene>
    <name evidence="11" type="ORF">ACFFIX_26430</name>
</gene>
<dbReference type="SUPFAM" id="SSF52172">
    <property type="entry name" value="CheY-like"/>
    <property type="match status" value="1"/>
</dbReference>
<proteinExistence type="predicted"/>
<dbReference type="Pfam" id="PF00486">
    <property type="entry name" value="Trans_reg_C"/>
    <property type="match status" value="1"/>
</dbReference>
<keyword evidence="3" id="KW-0902">Two-component regulatory system</keyword>
<name>A0ABV6GME1_9BACI</name>
<dbReference type="Pfam" id="PF00072">
    <property type="entry name" value="Response_reg"/>
    <property type="match status" value="1"/>
</dbReference>
<evidence type="ECO:0000256" key="8">
    <source>
        <dbReference type="PROSITE-ProRule" id="PRU01091"/>
    </source>
</evidence>
<keyword evidence="5 8" id="KW-0238">DNA-binding</keyword>
<dbReference type="CDD" id="cd17574">
    <property type="entry name" value="REC_OmpR"/>
    <property type="match status" value="1"/>
</dbReference>
<evidence type="ECO:0000256" key="5">
    <source>
        <dbReference type="ARBA" id="ARBA00023125"/>
    </source>
</evidence>
<dbReference type="InterPro" id="IPR011006">
    <property type="entry name" value="CheY-like_superfamily"/>
</dbReference>
<dbReference type="SUPFAM" id="SSF46894">
    <property type="entry name" value="C-terminal effector domain of the bipartite response regulators"/>
    <property type="match status" value="1"/>
</dbReference>
<protein>
    <submittedName>
        <fullName evidence="11">Response regulator transcription factor</fullName>
    </submittedName>
</protein>
<dbReference type="PANTHER" id="PTHR48111">
    <property type="entry name" value="REGULATOR OF RPOS"/>
    <property type="match status" value="1"/>
</dbReference>